<feature type="domain" description="FAD-binding FR-type" evidence="14">
    <location>
        <begin position="136"/>
        <end position="244"/>
    </location>
</feature>
<dbReference type="InterPro" id="IPR039261">
    <property type="entry name" value="FNR_nucleotide-bd"/>
</dbReference>
<gene>
    <name evidence="15" type="ORF">N7449_006229</name>
</gene>
<keyword evidence="4" id="KW-0813">Transport</keyword>
<dbReference type="EMBL" id="JAPQKQ010000005">
    <property type="protein sequence ID" value="KAJ5195750.1"/>
    <property type="molecule type" value="Genomic_DNA"/>
</dbReference>
<dbReference type="Gene3D" id="2.40.30.10">
    <property type="entry name" value="Translation factors"/>
    <property type="match status" value="1"/>
</dbReference>
<evidence type="ECO:0000256" key="2">
    <source>
        <dbReference type="ARBA" id="ARBA00006278"/>
    </source>
</evidence>
<dbReference type="PROSITE" id="PS51384">
    <property type="entry name" value="FAD_FR"/>
    <property type="match status" value="1"/>
</dbReference>
<dbReference type="SUPFAM" id="SSF63380">
    <property type="entry name" value="Riboflavin synthase domain-like"/>
    <property type="match status" value="1"/>
</dbReference>
<accession>A0A9W9JIX9</accession>
<dbReference type="InterPro" id="IPR017927">
    <property type="entry name" value="FAD-bd_FR_type"/>
</dbReference>
<protein>
    <recommendedName>
        <fullName evidence="3">ferric-chelate reductase (NADPH)</fullName>
        <ecNumber evidence="3">1.16.1.9</ecNumber>
    </recommendedName>
</protein>
<dbReference type="InterPro" id="IPR017938">
    <property type="entry name" value="Riboflavin_synthase-like_b-brl"/>
</dbReference>
<dbReference type="OrthoDB" id="4494341at2759"/>
<proteinExistence type="inferred from homology"/>
<evidence type="ECO:0000313" key="16">
    <source>
        <dbReference type="Proteomes" id="UP001150942"/>
    </source>
</evidence>
<evidence type="ECO:0000256" key="8">
    <source>
        <dbReference type="ARBA" id="ARBA00022989"/>
    </source>
</evidence>
<evidence type="ECO:0000256" key="4">
    <source>
        <dbReference type="ARBA" id="ARBA00022448"/>
    </source>
</evidence>
<evidence type="ECO:0000256" key="7">
    <source>
        <dbReference type="ARBA" id="ARBA00022982"/>
    </source>
</evidence>
<feature type="transmembrane region" description="Helical" evidence="13">
    <location>
        <begin position="27"/>
        <end position="47"/>
    </location>
</feature>
<keyword evidence="8 13" id="KW-1133">Transmembrane helix</keyword>
<dbReference type="EC" id="1.16.1.9" evidence="3"/>
<dbReference type="GO" id="GO:0005886">
    <property type="term" value="C:plasma membrane"/>
    <property type="evidence" value="ECO:0007669"/>
    <property type="project" value="UniProtKB-SubCell"/>
</dbReference>
<evidence type="ECO:0000313" key="15">
    <source>
        <dbReference type="EMBL" id="KAJ5195750.1"/>
    </source>
</evidence>
<evidence type="ECO:0000256" key="6">
    <source>
        <dbReference type="ARBA" id="ARBA00022692"/>
    </source>
</evidence>
<comment type="caution">
    <text evidence="15">The sequence shown here is derived from an EMBL/GenBank/DDBJ whole genome shotgun (WGS) entry which is preliminary data.</text>
</comment>
<feature type="transmembrane region" description="Helical" evidence="13">
    <location>
        <begin position="110"/>
        <end position="130"/>
    </location>
</feature>
<evidence type="ECO:0000256" key="10">
    <source>
        <dbReference type="ARBA" id="ARBA00023065"/>
    </source>
</evidence>
<dbReference type="PANTHER" id="PTHR32361">
    <property type="entry name" value="FERRIC/CUPRIC REDUCTASE TRANSMEMBRANE COMPONENT"/>
    <property type="match status" value="1"/>
</dbReference>
<keyword evidence="9" id="KW-0560">Oxidoreductase</keyword>
<comment type="similarity">
    <text evidence="2">Belongs to the ferric reductase (FRE) family.</text>
</comment>
<reference evidence="15" key="2">
    <citation type="journal article" date="2023" name="IMA Fungus">
        <title>Comparative genomic study of the Penicillium genus elucidates a diverse pangenome and 15 lateral gene transfer events.</title>
        <authorList>
            <person name="Petersen C."/>
            <person name="Sorensen T."/>
            <person name="Nielsen M.R."/>
            <person name="Sondergaard T.E."/>
            <person name="Sorensen J.L."/>
            <person name="Fitzpatrick D.A."/>
            <person name="Frisvad J.C."/>
            <person name="Nielsen K.L."/>
        </authorList>
    </citation>
    <scope>NUCLEOTIDE SEQUENCE</scope>
    <source>
        <strain evidence="15">IBT 20477</strain>
    </source>
</reference>
<evidence type="ECO:0000256" key="9">
    <source>
        <dbReference type="ARBA" id="ARBA00023002"/>
    </source>
</evidence>
<dbReference type="AlphaFoldDB" id="A0A9W9JIX9"/>
<dbReference type="PANTHER" id="PTHR32361:SF26">
    <property type="entry name" value="FAD-BINDING 8 DOMAIN-CONTAINING PROTEIN-RELATED"/>
    <property type="match status" value="1"/>
</dbReference>
<dbReference type="GO" id="GO:0052851">
    <property type="term" value="F:ferric-chelate reductase (NADPH) activity"/>
    <property type="evidence" value="ECO:0007669"/>
    <property type="project" value="UniProtKB-EC"/>
</dbReference>
<organism evidence="15 16">
    <name type="scientific">Penicillium cf. viridicatum</name>
    <dbReference type="NCBI Taxonomy" id="2972119"/>
    <lineage>
        <taxon>Eukaryota</taxon>
        <taxon>Fungi</taxon>
        <taxon>Dikarya</taxon>
        <taxon>Ascomycota</taxon>
        <taxon>Pezizomycotina</taxon>
        <taxon>Eurotiomycetes</taxon>
        <taxon>Eurotiomycetidae</taxon>
        <taxon>Eurotiales</taxon>
        <taxon>Aspergillaceae</taxon>
        <taxon>Penicillium</taxon>
    </lineage>
</organism>
<keyword evidence="6 13" id="KW-0812">Transmembrane</keyword>
<sequence length="356" mass="39823">MALVPKFSLAAKLIGISLSTYRRLHSALGYMAFLQGILHVILALQAIRFDLNDRLQKYGFVAAVALGILMLAALPWIRQWAYEISIKTHSLLGLVAIIMTWIHLKHRYSFNGICLIASIGVYILAACINFTRQIFRNFITNKPLAIAEVTKTTDAIELEIKPARPWKVVAGQYVYLRVPGARFLSFAESHPFNITWWENGPDGKALSISVLAKVESGFTKDLFGNPNSRYKVLLDGPYGEQKDLGSFDSVVLIATGIGITALLPYAKELIEGRLGQSSRVSLIWELDEEYHEDWISNWMDQLLEEDKKTLDGEKLNIGRRGATFYGKADLQGILKKEAQICPGKVLIASEPLLALW</sequence>
<dbReference type="InterPro" id="IPR013121">
    <property type="entry name" value="Fe_red_NAD-bd_6"/>
</dbReference>
<dbReference type="InterPro" id="IPR051410">
    <property type="entry name" value="Ferric/Cupric_Reductase"/>
</dbReference>
<comment type="subcellular location">
    <subcellularLocation>
        <location evidence="1">Cell membrane</location>
        <topology evidence="1">Multi-pass membrane protein</topology>
    </subcellularLocation>
</comment>
<dbReference type="GO" id="GO:0006826">
    <property type="term" value="P:iron ion transport"/>
    <property type="evidence" value="ECO:0007669"/>
    <property type="project" value="UniProtKB-ARBA"/>
</dbReference>
<dbReference type="GO" id="GO:0006879">
    <property type="term" value="P:intracellular iron ion homeostasis"/>
    <property type="evidence" value="ECO:0007669"/>
    <property type="project" value="TreeGrafter"/>
</dbReference>
<dbReference type="InterPro" id="IPR013130">
    <property type="entry name" value="Fe3_Rdtase_TM_dom"/>
</dbReference>
<reference evidence="15" key="1">
    <citation type="submission" date="2022-11" db="EMBL/GenBank/DDBJ databases">
        <authorList>
            <person name="Petersen C."/>
        </authorList>
    </citation>
    <scope>NUCLEOTIDE SEQUENCE</scope>
    <source>
        <strain evidence="15">IBT 20477</strain>
    </source>
</reference>
<evidence type="ECO:0000256" key="12">
    <source>
        <dbReference type="ARBA" id="ARBA00048483"/>
    </source>
</evidence>
<dbReference type="Pfam" id="PF08030">
    <property type="entry name" value="NAD_binding_6"/>
    <property type="match status" value="1"/>
</dbReference>
<dbReference type="Gene3D" id="3.40.50.80">
    <property type="entry name" value="Nucleotide-binding domain of ferredoxin-NADP reductase (FNR) module"/>
    <property type="match status" value="1"/>
</dbReference>
<evidence type="ECO:0000256" key="13">
    <source>
        <dbReference type="SAM" id="Phobius"/>
    </source>
</evidence>
<feature type="transmembrane region" description="Helical" evidence="13">
    <location>
        <begin position="59"/>
        <end position="77"/>
    </location>
</feature>
<dbReference type="CDD" id="cd06186">
    <property type="entry name" value="NOX_Duox_like_FAD_NADP"/>
    <property type="match status" value="1"/>
</dbReference>
<dbReference type="InterPro" id="IPR013112">
    <property type="entry name" value="FAD-bd_8"/>
</dbReference>
<dbReference type="Pfam" id="PF01794">
    <property type="entry name" value="Ferric_reduct"/>
    <property type="match status" value="1"/>
</dbReference>
<keyword evidence="7" id="KW-0249">Electron transport</keyword>
<evidence type="ECO:0000256" key="11">
    <source>
        <dbReference type="ARBA" id="ARBA00023136"/>
    </source>
</evidence>
<evidence type="ECO:0000256" key="5">
    <source>
        <dbReference type="ARBA" id="ARBA00022475"/>
    </source>
</evidence>
<keyword evidence="11 13" id="KW-0472">Membrane</keyword>
<feature type="transmembrane region" description="Helical" evidence="13">
    <location>
        <begin position="84"/>
        <end position="104"/>
    </location>
</feature>
<keyword evidence="10" id="KW-0406">Ion transport</keyword>
<evidence type="ECO:0000259" key="14">
    <source>
        <dbReference type="PROSITE" id="PS51384"/>
    </source>
</evidence>
<evidence type="ECO:0000256" key="3">
    <source>
        <dbReference type="ARBA" id="ARBA00012668"/>
    </source>
</evidence>
<dbReference type="Proteomes" id="UP001150942">
    <property type="component" value="Unassembled WGS sequence"/>
</dbReference>
<name>A0A9W9JIX9_9EURO</name>
<dbReference type="SUPFAM" id="SSF52343">
    <property type="entry name" value="Ferredoxin reductase-like, C-terminal NADP-linked domain"/>
    <property type="match status" value="1"/>
</dbReference>
<comment type="catalytic activity">
    <reaction evidence="12">
        <text>2 a Fe(II)-siderophore + NADP(+) + H(+) = 2 a Fe(III)-siderophore + NADPH</text>
        <dbReference type="Rhea" id="RHEA:28795"/>
        <dbReference type="Rhea" id="RHEA-COMP:11342"/>
        <dbReference type="Rhea" id="RHEA-COMP:11344"/>
        <dbReference type="ChEBI" id="CHEBI:15378"/>
        <dbReference type="ChEBI" id="CHEBI:29033"/>
        <dbReference type="ChEBI" id="CHEBI:29034"/>
        <dbReference type="ChEBI" id="CHEBI:57783"/>
        <dbReference type="ChEBI" id="CHEBI:58349"/>
        <dbReference type="EC" id="1.16.1.9"/>
    </reaction>
</comment>
<dbReference type="Pfam" id="PF08022">
    <property type="entry name" value="FAD_binding_8"/>
    <property type="match status" value="1"/>
</dbReference>
<dbReference type="GO" id="GO:0015677">
    <property type="term" value="P:copper ion import"/>
    <property type="evidence" value="ECO:0007669"/>
    <property type="project" value="TreeGrafter"/>
</dbReference>
<keyword evidence="16" id="KW-1185">Reference proteome</keyword>
<keyword evidence="5" id="KW-1003">Cell membrane</keyword>
<evidence type="ECO:0000256" key="1">
    <source>
        <dbReference type="ARBA" id="ARBA00004651"/>
    </source>
</evidence>